<gene>
    <name evidence="10" type="ORF">EAH76_07215</name>
</gene>
<accession>A0A502FY41</accession>
<dbReference type="CDD" id="cd16936">
    <property type="entry name" value="HATPase_RsbW-like"/>
    <property type="match status" value="1"/>
</dbReference>
<dbReference type="Pfam" id="PF13581">
    <property type="entry name" value="HATPase_c_2"/>
    <property type="match status" value="1"/>
</dbReference>
<dbReference type="OrthoDB" id="7297573at2"/>
<dbReference type="InterPro" id="IPR003594">
    <property type="entry name" value="HATPase_dom"/>
</dbReference>
<keyword evidence="3" id="KW-0597">Phosphoprotein</keyword>
<proteinExistence type="predicted"/>
<keyword evidence="4" id="KW-0808">Transferase</keyword>
<dbReference type="EMBL" id="RCZC01000002">
    <property type="protein sequence ID" value="TPG54445.1"/>
    <property type="molecule type" value="Genomic_DNA"/>
</dbReference>
<keyword evidence="7" id="KW-0067">ATP-binding</keyword>
<comment type="catalytic activity">
    <reaction evidence="1">
        <text>ATP + protein L-histidine = ADP + protein N-phospho-L-histidine.</text>
        <dbReference type="EC" id="2.7.13.3"/>
    </reaction>
</comment>
<evidence type="ECO:0000259" key="9">
    <source>
        <dbReference type="SMART" id="SM00387"/>
    </source>
</evidence>
<dbReference type="Pfam" id="PF07568">
    <property type="entry name" value="HisKA_2"/>
    <property type="match status" value="1"/>
</dbReference>
<name>A0A502FY41_9SPHN</name>
<evidence type="ECO:0000256" key="2">
    <source>
        <dbReference type="ARBA" id="ARBA00012438"/>
    </source>
</evidence>
<evidence type="ECO:0000256" key="3">
    <source>
        <dbReference type="ARBA" id="ARBA00022553"/>
    </source>
</evidence>
<dbReference type="Proteomes" id="UP000319931">
    <property type="component" value="Unassembled WGS sequence"/>
</dbReference>
<dbReference type="SMART" id="SM00387">
    <property type="entry name" value="HATPase_c"/>
    <property type="match status" value="1"/>
</dbReference>
<organism evidence="10 11">
    <name type="scientific">Sphingomonas glacialis</name>
    <dbReference type="NCBI Taxonomy" id="658225"/>
    <lineage>
        <taxon>Bacteria</taxon>
        <taxon>Pseudomonadati</taxon>
        <taxon>Pseudomonadota</taxon>
        <taxon>Alphaproteobacteria</taxon>
        <taxon>Sphingomonadales</taxon>
        <taxon>Sphingomonadaceae</taxon>
        <taxon>Sphingomonas</taxon>
    </lineage>
</organism>
<dbReference type="AlphaFoldDB" id="A0A502FY41"/>
<dbReference type="PANTHER" id="PTHR41523">
    <property type="entry name" value="TWO-COMPONENT SYSTEM SENSOR PROTEIN"/>
    <property type="match status" value="1"/>
</dbReference>
<feature type="domain" description="Histidine kinase/HSP90-like ATPase" evidence="9">
    <location>
        <begin position="172"/>
        <end position="269"/>
    </location>
</feature>
<feature type="region of interest" description="Disordered" evidence="8">
    <location>
        <begin position="1"/>
        <end position="25"/>
    </location>
</feature>
<keyword evidence="5" id="KW-0547">Nucleotide-binding</keyword>
<sequence length="270" mass="28605">MRSNRSHAAAAKERTNRHEAPPIPCLGTGMGRPPYCSLGRSLGPECDRWRICAMMILNGEGAGRRPAPSGHEGVGHREADHRIANSLQLLSSLLSAQGRETTDPDARAAIETSVQRIGAIAGVHRHLYGSDGANGVDLRAYLMDLLGGLRGSFSCENRDIHLEAEPVAAPSDFAGVIGIIVTEIVINACKHAYAPDQPGPIEIVLGSDAARGFTLEVRDRGRGRSDDGQSGQGLGSRIVDLMSRKLNADARYVPVAIGTSFVMTGELPAA</sequence>
<evidence type="ECO:0000256" key="1">
    <source>
        <dbReference type="ARBA" id="ARBA00000085"/>
    </source>
</evidence>
<dbReference type="GO" id="GO:0005524">
    <property type="term" value="F:ATP binding"/>
    <property type="evidence" value="ECO:0007669"/>
    <property type="project" value="UniProtKB-KW"/>
</dbReference>
<dbReference type="InterPro" id="IPR011495">
    <property type="entry name" value="Sig_transdc_His_kin_sub2_dim/P"/>
</dbReference>
<comment type="caution">
    <text evidence="10">The sequence shown here is derived from an EMBL/GenBank/DDBJ whole genome shotgun (WGS) entry which is preliminary data.</text>
</comment>
<dbReference type="EC" id="2.7.13.3" evidence="2"/>
<dbReference type="SUPFAM" id="SSF55874">
    <property type="entry name" value="ATPase domain of HSP90 chaperone/DNA topoisomerase II/histidine kinase"/>
    <property type="match status" value="1"/>
</dbReference>
<dbReference type="PANTHER" id="PTHR41523:SF8">
    <property type="entry name" value="ETHYLENE RESPONSE SENSOR PROTEIN"/>
    <property type="match status" value="1"/>
</dbReference>
<dbReference type="Gene3D" id="3.30.565.10">
    <property type="entry name" value="Histidine kinase-like ATPase, C-terminal domain"/>
    <property type="match status" value="1"/>
</dbReference>
<evidence type="ECO:0000256" key="7">
    <source>
        <dbReference type="ARBA" id="ARBA00022840"/>
    </source>
</evidence>
<evidence type="ECO:0000256" key="5">
    <source>
        <dbReference type="ARBA" id="ARBA00022741"/>
    </source>
</evidence>
<evidence type="ECO:0000256" key="6">
    <source>
        <dbReference type="ARBA" id="ARBA00022777"/>
    </source>
</evidence>
<feature type="compositionally biased region" description="Basic and acidic residues" evidence="8">
    <location>
        <begin position="10"/>
        <end position="20"/>
    </location>
</feature>
<dbReference type="GO" id="GO:0004673">
    <property type="term" value="F:protein histidine kinase activity"/>
    <property type="evidence" value="ECO:0007669"/>
    <property type="project" value="UniProtKB-EC"/>
</dbReference>
<evidence type="ECO:0000256" key="8">
    <source>
        <dbReference type="SAM" id="MobiDB-lite"/>
    </source>
</evidence>
<protein>
    <recommendedName>
        <fullName evidence="2">histidine kinase</fullName>
        <ecNumber evidence="2">2.7.13.3</ecNumber>
    </recommendedName>
</protein>
<dbReference type="InterPro" id="IPR036890">
    <property type="entry name" value="HATPase_C_sf"/>
</dbReference>
<evidence type="ECO:0000313" key="10">
    <source>
        <dbReference type="EMBL" id="TPG54445.1"/>
    </source>
</evidence>
<evidence type="ECO:0000256" key="4">
    <source>
        <dbReference type="ARBA" id="ARBA00022679"/>
    </source>
</evidence>
<keyword evidence="11" id="KW-1185">Reference proteome</keyword>
<keyword evidence="6 10" id="KW-0418">Kinase</keyword>
<evidence type="ECO:0000313" key="11">
    <source>
        <dbReference type="Proteomes" id="UP000319931"/>
    </source>
</evidence>
<reference evidence="10 11" key="1">
    <citation type="journal article" date="2019" name="Environ. Microbiol.">
        <title>Species interactions and distinct microbial communities in high Arctic permafrost affected cryosols are associated with the CH4 and CO2 gas fluxes.</title>
        <authorList>
            <person name="Altshuler I."/>
            <person name="Hamel J."/>
            <person name="Turney S."/>
            <person name="Magnuson E."/>
            <person name="Levesque R."/>
            <person name="Greer C."/>
            <person name="Whyte L.G."/>
        </authorList>
    </citation>
    <scope>NUCLEOTIDE SEQUENCE [LARGE SCALE GENOMIC DNA]</scope>
    <source>
        <strain evidence="10 11">E6.1</strain>
    </source>
</reference>